<dbReference type="Gene3D" id="1.25.10.10">
    <property type="entry name" value="Leucine-rich Repeat Variant"/>
    <property type="match status" value="2"/>
</dbReference>
<reference evidence="9 10" key="1">
    <citation type="journal article" date="2020" name="IScience">
        <title>Genome Sequencing of the Endangered Kingdonia uniflora (Circaeasteraceae, Ranunculales) Reveals Potential Mechanisms of Evolutionary Specialization.</title>
        <authorList>
            <person name="Sun Y."/>
            <person name="Deng T."/>
            <person name="Zhang A."/>
            <person name="Moore M.J."/>
            <person name="Landis J.B."/>
            <person name="Lin N."/>
            <person name="Zhang H."/>
            <person name="Zhang X."/>
            <person name="Huang J."/>
            <person name="Zhang X."/>
            <person name="Sun H."/>
            <person name="Wang H."/>
        </authorList>
    </citation>
    <scope>NUCLEOTIDE SEQUENCE [LARGE SCALE GENOMIC DNA]</scope>
    <source>
        <strain evidence="9">TB1705</strain>
        <tissue evidence="9">Leaf</tissue>
    </source>
</reference>
<dbReference type="Pfam" id="PF00514">
    <property type="entry name" value="Arm"/>
    <property type="match status" value="1"/>
</dbReference>
<feature type="region of interest" description="Disordered" evidence="7">
    <location>
        <begin position="442"/>
        <end position="517"/>
    </location>
</feature>
<comment type="caution">
    <text evidence="9">The sequence shown here is derived from an EMBL/GenBank/DDBJ whole genome shotgun (WGS) entry which is preliminary data.</text>
</comment>
<gene>
    <name evidence="9" type="ORF">GIB67_032919</name>
</gene>
<dbReference type="GO" id="GO:0061630">
    <property type="term" value="F:ubiquitin protein ligase activity"/>
    <property type="evidence" value="ECO:0007669"/>
    <property type="project" value="UniProtKB-EC"/>
</dbReference>
<evidence type="ECO:0000256" key="5">
    <source>
        <dbReference type="ARBA" id="ARBA00022786"/>
    </source>
</evidence>
<feature type="repeat" description="ARM" evidence="6">
    <location>
        <begin position="291"/>
        <end position="333"/>
    </location>
</feature>
<evidence type="ECO:0000313" key="10">
    <source>
        <dbReference type="Proteomes" id="UP000541444"/>
    </source>
</evidence>
<dbReference type="UniPathway" id="UPA00143"/>
<dbReference type="PROSITE" id="PS51698">
    <property type="entry name" value="U_BOX"/>
    <property type="match status" value="1"/>
</dbReference>
<comment type="catalytic activity">
    <reaction evidence="1">
        <text>S-ubiquitinyl-[E2 ubiquitin-conjugating enzyme]-L-cysteine + [acceptor protein]-L-lysine = [E2 ubiquitin-conjugating enzyme]-L-cysteine + N(6)-ubiquitinyl-[acceptor protein]-L-lysine.</text>
        <dbReference type="EC" id="2.3.2.27"/>
    </reaction>
</comment>
<evidence type="ECO:0000256" key="2">
    <source>
        <dbReference type="ARBA" id="ARBA00004906"/>
    </source>
</evidence>
<keyword evidence="5" id="KW-0833">Ubl conjugation pathway</keyword>
<dbReference type="EC" id="2.3.2.27" evidence="3"/>
<accession>A0A7J7MY42</accession>
<dbReference type="Proteomes" id="UP000541444">
    <property type="component" value="Unassembled WGS sequence"/>
</dbReference>
<evidence type="ECO:0000256" key="3">
    <source>
        <dbReference type="ARBA" id="ARBA00012483"/>
    </source>
</evidence>
<dbReference type="InterPro" id="IPR013083">
    <property type="entry name" value="Znf_RING/FYVE/PHD"/>
</dbReference>
<dbReference type="EMBL" id="JACGCM010001183">
    <property type="protein sequence ID" value="KAF6159835.1"/>
    <property type="molecule type" value="Genomic_DNA"/>
</dbReference>
<dbReference type="InterPro" id="IPR016024">
    <property type="entry name" value="ARM-type_fold"/>
</dbReference>
<dbReference type="SMART" id="SM00185">
    <property type="entry name" value="ARM"/>
    <property type="match status" value="4"/>
</dbReference>
<keyword evidence="4" id="KW-0808">Transferase</keyword>
<dbReference type="AlphaFoldDB" id="A0A7J7MY42"/>
<dbReference type="GO" id="GO:0016567">
    <property type="term" value="P:protein ubiquitination"/>
    <property type="evidence" value="ECO:0007669"/>
    <property type="project" value="UniProtKB-UniPathway"/>
</dbReference>
<dbReference type="InterPro" id="IPR011989">
    <property type="entry name" value="ARM-like"/>
</dbReference>
<keyword evidence="10" id="KW-1185">Reference proteome</keyword>
<evidence type="ECO:0000313" key="9">
    <source>
        <dbReference type="EMBL" id="KAF6159835.1"/>
    </source>
</evidence>
<dbReference type="Pfam" id="PF04564">
    <property type="entry name" value="U-box"/>
    <property type="match status" value="1"/>
</dbReference>
<evidence type="ECO:0000256" key="7">
    <source>
        <dbReference type="SAM" id="MobiDB-lite"/>
    </source>
</evidence>
<proteinExistence type="predicted"/>
<feature type="domain" description="U-box" evidence="8">
    <location>
        <begin position="25"/>
        <end position="98"/>
    </location>
</feature>
<dbReference type="PANTHER" id="PTHR23315:SF339">
    <property type="entry name" value="U-BOX DOMAIN-CONTAINING PROTEIN 40"/>
    <property type="match status" value="1"/>
</dbReference>
<dbReference type="InterPro" id="IPR000225">
    <property type="entry name" value="Armadillo"/>
</dbReference>
<dbReference type="PROSITE" id="PS50176">
    <property type="entry name" value="ARM_REPEAT"/>
    <property type="match status" value="1"/>
</dbReference>
<evidence type="ECO:0000256" key="4">
    <source>
        <dbReference type="ARBA" id="ARBA00022679"/>
    </source>
</evidence>
<organism evidence="9 10">
    <name type="scientific">Kingdonia uniflora</name>
    <dbReference type="NCBI Taxonomy" id="39325"/>
    <lineage>
        <taxon>Eukaryota</taxon>
        <taxon>Viridiplantae</taxon>
        <taxon>Streptophyta</taxon>
        <taxon>Embryophyta</taxon>
        <taxon>Tracheophyta</taxon>
        <taxon>Spermatophyta</taxon>
        <taxon>Magnoliopsida</taxon>
        <taxon>Ranunculales</taxon>
        <taxon>Circaeasteraceae</taxon>
        <taxon>Kingdonia</taxon>
    </lineage>
</organism>
<dbReference type="InterPro" id="IPR003613">
    <property type="entry name" value="Ubox_domain"/>
</dbReference>
<comment type="pathway">
    <text evidence="2">Protein modification; protein ubiquitination.</text>
</comment>
<feature type="compositionally biased region" description="Basic and acidic residues" evidence="7">
    <location>
        <begin position="460"/>
        <end position="508"/>
    </location>
</feature>
<protein>
    <recommendedName>
        <fullName evidence="3">RING-type E3 ubiquitin transferase</fullName>
        <ecNumber evidence="3">2.3.2.27</ecNumber>
    </recommendedName>
</protein>
<feature type="compositionally biased region" description="Low complexity" evidence="7">
    <location>
        <begin position="449"/>
        <end position="459"/>
    </location>
</feature>
<dbReference type="Gene3D" id="3.30.40.10">
    <property type="entry name" value="Zinc/RING finger domain, C3HC4 (zinc finger)"/>
    <property type="match status" value="1"/>
</dbReference>
<dbReference type="OrthoDB" id="7537227at2759"/>
<name>A0A7J7MY42_9MAGN</name>
<dbReference type="SUPFAM" id="SSF48371">
    <property type="entry name" value="ARM repeat"/>
    <property type="match status" value="1"/>
</dbReference>
<sequence length="517" mass="57994">MGSRKNRWRITFYRTQTPPIPQLLEPPNEFICPISGSLMADPVLVTSGQTLERNCVQACKDLNFIPNGSISKLDFSAVISNVAIQSTILKWCDTHGVDHPKEPEKSVAEKIVRALMGSSQNEVSKSTELVKPVNGSELNQLLSSSSSSISSLSETVEYETLMPNWPEEEEEIFLKLKSNQVFDQEEALMYLRKITRMNQETRIPLCSSRILLVLRTLVISRYSSIQINSVAVLVNLSLENINKVKIVRSGLLLPLVNAMKYGFEEAQEHAVGAIFSLALEDENKTAIGVLGALPPLILFLRSEKERVRCDAGLALYHLSFDQSNRSKLVKLGVVLVLLANRDVRNVRILSNLAMCSEGCIAMLEAGAVKYFFEILKGHESDSRVNTAICVAILYALSSRTLRFKMLAKEAGGEDILMGLMGCGQDKAEKMLELIRAKERQEEDEEMDWESLLNSSTSVSRSEDEKPKPVPKEKPVEKIIESRKEKEVRKKEDSRREKGVRKQEDKEADLVSLLYSRS</sequence>
<evidence type="ECO:0000259" key="8">
    <source>
        <dbReference type="PROSITE" id="PS51698"/>
    </source>
</evidence>
<evidence type="ECO:0000256" key="6">
    <source>
        <dbReference type="PROSITE-ProRule" id="PRU00259"/>
    </source>
</evidence>
<dbReference type="PANTHER" id="PTHR23315">
    <property type="entry name" value="U BOX DOMAIN-CONTAINING"/>
    <property type="match status" value="1"/>
</dbReference>
<evidence type="ECO:0000256" key="1">
    <source>
        <dbReference type="ARBA" id="ARBA00000900"/>
    </source>
</evidence>
<dbReference type="SUPFAM" id="SSF57850">
    <property type="entry name" value="RING/U-box"/>
    <property type="match status" value="1"/>
</dbReference>
<dbReference type="SMART" id="SM00504">
    <property type="entry name" value="Ubox"/>
    <property type="match status" value="1"/>
</dbReference>